<keyword evidence="1" id="KW-1133">Transmembrane helix</keyword>
<feature type="transmembrane region" description="Helical" evidence="1">
    <location>
        <begin position="65"/>
        <end position="84"/>
    </location>
</feature>
<evidence type="ECO:0000256" key="1">
    <source>
        <dbReference type="SAM" id="Phobius"/>
    </source>
</evidence>
<keyword evidence="1" id="KW-0812">Transmembrane</keyword>
<dbReference type="AlphaFoldDB" id="A0AAE6WUK9"/>
<reference evidence="2 3" key="1">
    <citation type="submission" date="2019-09" db="EMBL/GenBank/DDBJ databases">
        <title>Non-baumannii Acinetobacter spp. carrying blaNDM-1 isolated in China.</title>
        <authorList>
            <person name="Cui C."/>
            <person name="Chen C."/>
            <person name="Sun J."/>
            <person name="Liu Y."/>
        </authorList>
    </citation>
    <scope>NUCLEOTIDE SEQUENCE [LARGE SCALE GENOMIC DNA]</scope>
    <source>
        <strain evidence="2 3">HZE23-1</strain>
    </source>
</reference>
<protein>
    <recommendedName>
        <fullName evidence="4">DUF1634 domain-containing protein</fullName>
    </recommendedName>
</protein>
<dbReference type="GeneID" id="89223039"/>
<evidence type="ECO:0000313" key="2">
    <source>
        <dbReference type="EMBL" id="QIC66773.1"/>
    </source>
</evidence>
<sequence length="93" mass="10790">MIWIAVTVLLWLSCFAFYAVSAKQILKTRKSRYAFLANFPTHTKFTAGIFLFVAMFLLRTQFSSSISFVALWVFLSPVLFIFILKINNLEKKL</sequence>
<dbReference type="EMBL" id="CP044463">
    <property type="protein sequence ID" value="QIC66773.1"/>
    <property type="molecule type" value="Genomic_DNA"/>
</dbReference>
<evidence type="ECO:0000313" key="3">
    <source>
        <dbReference type="Proteomes" id="UP000503505"/>
    </source>
</evidence>
<gene>
    <name evidence="2" type="ORF">FSC10_05110</name>
</gene>
<keyword evidence="1" id="KW-0472">Membrane</keyword>
<evidence type="ECO:0008006" key="4">
    <source>
        <dbReference type="Google" id="ProtNLM"/>
    </source>
</evidence>
<organism evidence="2 3">
    <name type="scientific">Acinetobacter schindleri</name>
    <dbReference type="NCBI Taxonomy" id="108981"/>
    <lineage>
        <taxon>Bacteria</taxon>
        <taxon>Pseudomonadati</taxon>
        <taxon>Pseudomonadota</taxon>
        <taxon>Gammaproteobacteria</taxon>
        <taxon>Moraxellales</taxon>
        <taxon>Moraxellaceae</taxon>
        <taxon>Acinetobacter</taxon>
    </lineage>
</organism>
<accession>A0AAE6WUK9</accession>
<dbReference type="RefSeq" id="WP_163165513.1">
    <property type="nucleotide sequence ID" value="NZ_CP044463.1"/>
</dbReference>
<dbReference type="Proteomes" id="UP000503505">
    <property type="component" value="Chromosome"/>
</dbReference>
<proteinExistence type="predicted"/>
<name>A0AAE6WUK9_9GAMM</name>
<feature type="transmembrane region" description="Helical" evidence="1">
    <location>
        <begin position="41"/>
        <end position="58"/>
    </location>
</feature>